<protein>
    <submittedName>
        <fullName evidence="2">Uncharacterized protein</fullName>
    </submittedName>
</protein>
<evidence type="ECO:0000256" key="1">
    <source>
        <dbReference type="SAM" id="MobiDB-lite"/>
    </source>
</evidence>
<dbReference type="AlphaFoldDB" id="A0A4U5NWG8"/>
<sequence>MREVYLLPGREDGTRASGDSRLPAPQNNKTKTNATATLRQATSGRRPVFSPLALEKFSRKNGREADGVMCRCFSHCCPTNERAPLQAVGKCCTSSPRLRHPISHHHSYITAARLINIP</sequence>
<gene>
    <name evidence="2" type="ORF">L596_011974</name>
</gene>
<keyword evidence="3" id="KW-1185">Reference proteome</keyword>
<dbReference type="EMBL" id="AZBU02000003">
    <property type="protein sequence ID" value="TKR87601.1"/>
    <property type="molecule type" value="Genomic_DNA"/>
</dbReference>
<proteinExistence type="predicted"/>
<evidence type="ECO:0000313" key="2">
    <source>
        <dbReference type="EMBL" id="TKR87601.1"/>
    </source>
</evidence>
<feature type="region of interest" description="Disordered" evidence="1">
    <location>
        <begin position="1"/>
        <end position="46"/>
    </location>
</feature>
<accession>A0A4U5NWG8</accession>
<feature type="compositionally biased region" description="Low complexity" evidence="1">
    <location>
        <begin position="27"/>
        <end position="37"/>
    </location>
</feature>
<feature type="compositionally biased region" description="Basic and acidic residues" evidence="1">
    <location>
        <begin position="1"/>
        <end position="14"/>
    </location>
</feature>
<dbReference type="Proteomes" id="UP000298663">
    <property type="component" value="Unassembled WGS sequence"/>
</dbReference>
<name>A0A4U5NWG8_STECR</name>
<reference evidence="2 3" key="1">
    <citation type="journal article" date="2015" name="Genome Biol.">
        <title>Comparative genomics of Steinernema reveals deeply conserved gene regulatory networks.</title>
        <authorList>
            <person name="Dillman A.R."/>
            <person name="Macchietto M."/>
            <person name="Porter C.F."/>
            <person name="Rogers A."/>
            <person name="Williams B."/>
            <person name="Antoshechkin I."/>
            <person name="Lee M.M."/>
            <person name="Goodwin Z."/>
            <person name="Lu X."/>
            <person name="Lewis E.E."/>
            <person name="Goodrich-Blair H."/>
            <person name="Stock S.P."/>
            <person name="Adams B.J."/>
            <person name="Sternberg P.W."/>
            <person name="Mortazavi A."/>
        </authorList>
    </citation>
    <scope>NUCLEOTIDE SEQUENCE [LARGE SCALE GENOMIC DNA]</scope>
    <source>
        <strain evidence="2 3">ALL</strain>
    </source>
</reference>
<evidence type="ECO:0000313" key="3">
    <source>
        <dbReference type="Proteomes" id="UP000298663"/>
    </source>
</evidence>
<reference evidence="2 3" key="2">
    <citation type="journal article" date="2019" name="G3 (Bethesda)">
        <title>Hybrid Assembly of the Genome of the Entomopathogenic Nematode Steinernema carpocapsae Identifies the X-Chromosome.</title>
        <authorList>
            <person name="Serra L."/>
            <person name="Macchietto M."/>
            <person name="Macias-Munoz A."/>
            <person name="McGill C.J."/>
            <person name="Rodriguez I.M."/>
            <person name="Rodriguez B."/>
            <person name="Murad R."/>
            <person name="Mortazavi A."/>
        </authorList>
    </citation>
    <scope>NUCLEOTIDE SEQUENCE [LARGE SCALE GENOMIC DNA]</scope>
    <source>
        <strain evidence="2 3">ALL</strain>
    </source>
</reference>
<organism evidence="2 3">
    <name type="scientific">Steinernema carpocapsae</name>
    <name type="common">Entomopathogenic nematode</name>
    <dbReference type="NCBI Taxonomy" id="34508"/>
    <lineage>
        <taxon>Eukaryota</taxon>
        <taxon>Metazoa</taxon>
        <taxon>Ecdysozoa</taxon>
        <taxon>Nematoda</taxon>
        <taxon>Chromadorea</taxon>
        <taxon>Rhabditida</taxon>
        <taxon>Tylenchina</taxon>
        <taxon>Panagrolaimomorpha</taxon>
        <taxon>Strongyloidoidea</taxon>
        <taxon>Steinernematidae</taxon>
        <taxon>Steinernema</taxon>
    </lineage>
</organism>
<comment type="caution">
    <text evidence="2">The sequence shown here is derived from an EMBL/GenBank/DDBJ whole genome shotgun (WGS) entry which is preliminary data.</text>
</comment>